<comment type="caution">
    <text evidence="2">The sequence shown here is derived from an EMBL/GenBank/DDBJ whole genome shotgun (WGS) entry which is preliminary data.</text>
</comment>
<proteinExistence type="predicted"/>
<evidence type="ECO:0000313" key="2">
    <source>
        <dbReference type="EMBL" id="MET1490479.1"/>
    </source>
</evidence>
<sequence length="379" mass="41175">MSSSVLITREPVVNQQRAITANRIIVHAANIQQAIQALENLRPHWPTVHPVFVSLGRLVPTPELLEWPLPENTLVEFPAPALQYPQIQDLIRRFNEAGTPLALSWFQPGAAWPDGVDCRFTLADVNKVASPDSTPGLPLAWGLPDVPAFARAVQQGYTGAAGWFFLRGVTPAKELAPAHAQIVHLLNLVRNDADITEIETALKRDVSLPYKLLRYINSPGFGLMVEVQSFRHAVTILGREKLNKWLGLLLVSASRDPSAPAVMQAAIARARMMEILGAQFFDKVHLDNLFLTGAFSLLDVLLGTRLDTVLEQLSLPPDVRDALLGAGGAYAPLLKLAISSESFLPDQLRAQSEALGLTMSQVSAALLQGVAFADALSFG</sequence>
<feature type="domain" description="HDOD" evidence="1">
    <location>
        <begin position="175"/>
        <end position="358"/>
    </location>
</feature>
<accession>A0ABV2CRD3</accession>
<dbReference type="Gene3D" id="1.10.3210.10">
    <property type="entry name" value="Hypothetical protein af1432"/>
    <property type="match status" value="1"/>
</dbReference>
<name>A0ABV2CRD3_9RHOO</name>
<protein>
    <submittedName>
        <fullName evidence="2">HDOD domain-containing protein</fullName>
    </submittedName>
</protein>
<dbReference type="PROSITE" id="PS51833">
    <property type="entry name" value="HDOD"/>
    <property type="match status" value="1"/>
</dbReference>
<dbReference type="Pfam" id="PF08668">
    <property type="entry name" value="HDOD"/>
    <property type="match status" value="1"/>
</dbReference>
<organism evidence="2 3">
    <name type="scientific">Uliginosibacterium paludis</name>
    <dbReference type="NCBI Taxonomy" id="1615952"/>
    <lineage>
        <taxon>Bacteria</taxon>
        <taxon>Pseudomonadati</taxon>
        <taxon>Pseudomonadota</taxon>
        <taxon>Betaproteobacteria</taxon>
        <taxon>Rhodocyclales</taxon>
        <taxon>Zoogloeaceae</taxon>
        <taxon>Uliginosibacterium</taxon>
    </lineage>
</organism>
<dbReference type="RefSeq" id="WP_345928923.1">
    <property type="nucleotide sequence ID" value="NZ_JBDIVF010000008.1"/>
</dbReference>
<evidence type="ECO:0000259" key="1">
    <source>
        <dbReference type="PROSITE" id="PS51833"/>
    </source>
</evidence>
<dbReference type="PANTHER" id="PTHR33525:SF4">
    <property type="entry name" value="CYCLIC DI-GMP PHOSPHODIESTERASE CDGJ"/>
    <property type="match status" value="1"/>
</dbReference>
<dbReference type="InterPro" id="IPR013976">
    <property type="entry name" value="HDOD"/>
</dbReference>
<dbReference type="Proteomes" id="UP001548590">
    <property type="component" value="Unassembled WGS sequence"/>
</dbReference>
<gene>
    <name evidence="2" type="ORF">ABVT11_11645</name>
</gene>
<dbReference type="SUPFAM" id="SSF109604">
    <property type="entry name" value="HD-domain/PDEase-like"/>
    <property type="match status" value="1"/>
</dbReference>
<evidence type="ECO:0000313" key="3">
    <source>
        <dbReference type="Proteomes" id="UP001548590"/>
    </source>
</evidence>
<dbReference type="EMBL" id="JBEWLZ010000005">
    <property type="protein sequence ID" value="MET1490479.1"/>
    <property type="molecule type" value="Genomic_DNA"/>
</dbReference>
<keyword evidence="3" id="KW-1185">Reference proteome</keyword>
<dbReference type="PANTHER" id="PTHR33525">
    <property type="match status" value="1"/>
</dbReference>
<reference evidence="2 3" key="1">
    <citation type="submission" date="2024-07" db="EMBL/GenBank/DDBJ databases">
        <title>Uliginosibacterium paludis KCTC:42655.</title>
        <authorList>
            <person name="Kim M.K."/>
        </authorList>
    </citation>
    <scope>NUCLEOTIDE SEQUENCE [LARGE SCALE GENOMIC DNA]</scope>
    <source>
        <strain evidence="2 3">KCTC 42655</strain>
    </source>
</reference>
<dbReference type="InterPro" id="IPR052340">
    <property type="entry name" value="RNase_Y/CdgJ"/>
</dbReference>